<dbReference type="InterPro" id="IPR011478">
    <property type="entry name" value="DUF1585"/>
</dbReference>
<evidence type="ECO:0000313" key="7">
    <source>
        <dbReference type="EMBL" id="GAA5509006.1"/>
    </source>
</evidence>
<evidence type="ECO:0000259" key="1">
    <source>
        <dbReference type="Pfam" id="PF07624"/>
    </source>
</evidence>
<proteinExistence type="predicted"/>
<dbReference type="Pfam" id="PF07627">
    <property type="entry name" value="PSCyt3"/>
    <property type="match status" value="1"/>
</dbReference>
<dbReference type="Pfam" id="PF07637">
    <property type="entry name" value="PSD5"/>
    <property type="match status" value="1"/>
</dbReference>
<dbReference type="Pfam" id="PF07631">
    <property type="entry name" value="PSD4"/>
    <property type="match status" value="1"/>
</dbReference>
<dbReference type="InterPro" id="IPR013039">
    <property type="entry name" value="DUF1588"/>
</dbReference>
<dbReference type="EMBL" id="BAABRO010000012">
    <property type="protein sequence ID" value="GAA5509006.1"/>
    <property type="molecule type" value="Genomic_DNA"/>
</dbReference>
<reference evidence="7 8" key="1">
    <citation type="submission" date="2024-02" db="EMBL/GenBank/DDBJ databases">
        <title>Rhodopirellula caenicola NBRC 110016.</title>
        <authorList>
            <person name="Ichikawa N."/>
            <person name="Katano-Makiyama Y."/>
            <person name="Hidaka K."/>
        </authorList>
    </citation>
    <scope>NUCLEOTIDE SEQUENCE [LARGE SCALE GENOMIC DNA]</scope>
    <source>
        <strain evidence="7 8">NBRC 110016</strain>
    </source>
</reference>
<dbReference type="Proteomes" id="UP001416858">
    <property type="component" value="Unassembled WGS sequence"/>
</dbReference>
<dbReference type="RefSeq" id="WP_345685749.1">
    <property type="nucleotide sequence ID" value="NZ_BAABRO010000012.1"/>
</dbReference>
<feature type="domain" description="DUF1588" evidence="3">
    <location>
        <begin position="482"/>
        <end position="581"/>
    </location>
</feature>
<evidence type="ECO:0000259" key="3">
    <source>
        <dbReference type="Pfam" id="PF07627"/>
    </source>
</evidence>
<sequence>MARSTPTSPNQCKSARRVAAAVRSAKSSRAAFYPARCQCFLVLLCLITTSVAAEQSEADWSQAYEATILPLMKSHCLDCHGEKDAEGEFNIAQFTDGAMAIKHRDSFERIVKRIELGEMPPEDSEPFTAEQKQSILAWFDARPKQKLCDELASEATQKWYRGNVMSRRLTRSEYCYAIEDLVGAPLPDSISLPSDGSGGEGFDTNGDSLFLSPIHLESYLHAADWASHQWLSTDQIGEKPDTADATSARKSTQEIVRRFARRAWRRPISSEEIQRLMTLYDAAVERAKSHDTSLVAAVSQPLKAILLSPNFLFVVEKESPEGGVQRLTAHELAMRLSLFLWSSIPDDELSQLADSGEILHDDVVKSQVARMLADERSNRLGENFGLQWLGLTDLKSKTPDQEIFPDFDNALLADMQLEATLFVSDTFRQDRRLLDLIDGNHVIINQRLAEHYGLTVAAEDFAKSKSDDAAAWTRIKVDDGRRGGVMTLGAVLVKTSHSRRTSPVLRGQWILSEVIGSPVPPPPPGVPPLEEADNEGEHATLREQLELHRKNPACASCHNRMDPLGFGLENFDALGRWRTKDGESPIDASGRLPSGQTFSGPAELKSLVAKRADEFRKHFVKKLLGFALGRSLNKFDDCVVRECIDQLKAHDDHAAILIETICLSYPFQHRFFKASVDAN</sequence>
<keyword evidence="8" id="KW-1185">Reference proteome</keyword>
<protein>
    <recommendedName>
        <fullName evidence="9">Planctomycete cytochrome C</fullName>
    </recommendedName>
</protein>
<evidence type="ECO:0008006" key="9">
    <source>
        <dbReference type="Google" id="ProtNLM"/>
    </source>
</evidence>
<dbReference type="InterPro" id="IPR013043">
    <property type="entry name" value="DUF1595"/>
</dbReference>
<dbReference type="InterPro" id="IPR013036">
    <property type="entry name" value="DUF1587"/>
</dbReference>
<feature type="domain" description="DUF1592" evidence="4">
    <location>
        <begin position="327"/>
        <end position="454"/>
    </location>
</feature>
<dbReference type="Pfam" id="PF07635">
    <property type="entry name" value="PSCyt1"/>
    <property type="match status" value="1"/>
</dbReference>
<name>A0ABP9VW03_9BACT</name>
<dbReference type="Pfam" id="PF07626">
    <property type="entry name" value="PSD3"/>
    <property type="match status" value="1"/>
</dbReference>
<dbReference type="InterPro" id="IPR013042">
    <property type="entry name" value="DUF1592"/>
</dbReference>
<feature type="domain" description="DUF1585" evidence="1">
    <location>
        <begin position="594"/>
        <end position="667"/>
    </location>
</feature>
<evidence type="ECO:0000259" key="6">
    <source>
        <dbReference type="Pfam" id="PF07637"/>
    </source>
</evidence>
<gene>
    <name evidence="7" type="ORF">Rcae01_04475</name>
</gene>
<evidence type="ECO:0000313" key="8">
    <source>
        <dbReference type="Proteomes" id="UP001416858"/>
    </source>
</evidence>
<dbReference type="InterPro" id="IPR011429">
    <property type="entry name" value="Cyt_c_Planctomycete-type"/>
</dbReference>
<evidence type="ECO:0000259" key="5">
    <source>
        <dbReference type="Pfam" id="PF07635"/>
    </source>
</evidence>
<evidence type="ECO:0000259" key="2">
    <source>
        <dbReference type="Pfam" id="PF07626"/>
    </source>
</evidence>
<accession>A0ABP9VW03</accession>
<feature type="domain" description="DUF1587" evidence="2">
    <location>
        <begin position="167"/>
        <end position="226"/>
    </location>
</feature>
<feature type="domain" description="Cytochrome C Planctomycete-type" evidence="5">
    <location>
        <begin position="76"/>
        <end position="123"/>
    </location>
</feature>
<evidence type="ECO:0000259" key="4">
    <source>
        <dbReference type="Pfam" id="PF07631"/>
    </source>
</evidence>
<feature type="domain" description="DUF1595" evidence="6">
    <location>
        <begin position="253"/>
        <end position="316"/>
    </location>
</feature>
<dbReference type="Pfam" id="PF07624">
    <property type="entry name" value="PSD2"/>
    <property type="match status" value="1"/>
</dbReference>
<comment type="caution">
    <text evidence="7">The sequence shown here is derived from an EMBL/GenBank/DDBJ whole genome shotgun (WGS) entry which is preliminary data.</text>
</comment>
<organism evidence="7 8">
    <name type="scientific">Novipirellula caenicola</name>
    <dbReference type="NCBI Taxonomy" id="1536901"/>
    <lineage>
        <taxon>Bacteria</taxon>
        <taxon>Pseudomonadati</taxon>
        <taxon>Planctomycetota</taxon>
        <taxon>Planctomycetia</taxon>
        <taxon>Pirellulales</taxon>
        <taxon>Pirellulaceae</taxon>
        <taxon>Novipirellula</taxon>
    </lineage>
</organism>